<sequence>MSDITQAQIRDNYSKELNSRFKQLRRWAMDNWPLPDQPLTTADFSAAEHEIQLLLGAKLHSQLPASRPEDFEPQYLPVTPAPWP</sequence>
<reference evidence="1 2" key="5">
    <citation type="journal article" date="2011" name="ISME J.">
        <title>Dual transcriptional profiling of a bacterial/fungal confrontation: Collimonas fungivorans versus Aspergillus niger.</title>
        <authorList>
            <person name="Mela F."/>
            <person name="Fritsche K."/>
            <person name="de Boer W."/>
            <person name="van Veen J.A."/>
            <person name="de Graaff L.H."/>
            <person name="van den Berg M."/>
            <person name="Leveau J.H."/>
        </authorList>
    </citation>
    <scope>NUCLEOTIDE SEQUENCE [LARGE SCALE GENOMIC DNA]</scope>
    <source>
        <strain evidence="1 2">Ter331</strain>
    </source>
</reference>
<dbReference type="Proteomes" id="UP000008392">
    <property type="component" value="Chromosome"/>
</dbReference>
<keyword evidence="2" id="KW-1185">Reference proteome</keyword>
<organism evidence="1 2">
    <name type="scientific">Collimonas fungivorans (strain Ter331)</name>
    <dbReference type="NCBI Taxonomy" id="1005048"/>
    <lineage>
        <taxon>Bacteria</taxon>
        <taxon>Pseudomonadati</taxon>
        <taxon>Pseudomonadota</taxon>
        <taxon>Betaproteobacteria</taxon>
        <taxon>Burkholderiales</taxon>
        <taxon>Oxalobacteraceae</taxon>
        <taxon>Collimonas</taxon>
    </lineage>
</organism>
<dbReference type="AlphaFoldDB" id="G0A8T9"/>
<dbReference type="eggNOG" id="ENOG502ZFYU">
    <property type="taxonomic scope" value="Bacteria"/>
</dbReference>
<name>G0A8T9_COLFT</name>
<dbReference type="EMBL" id="CP002745">
    <property type="protein sequence ID" value="AEK61802.1"/>
    <property type="molecule type" value="Genomic_DNA"/>
</dbReference>
<evidence type="ECO:0000313" key="1">
    <source>
        <dbReference type="EMBL" id="AEK61802.1"/>
    </source>
</evidence>
<protein>
    <submittedName>
        <fullName evidence="1">Uncharacterized protein</fullName>
    </submittedName>
</protein>
<proteinExistence type="predicted"/>
<dbReference type="RefSeq" id="WP_014005956.1">
    <property type="nucleotide sequence ID" value="NC_015856.1"/>
</dbReference>
<dbReference type="HOGENOM" id="CLU_2523008_0_0_4"/>
<reference evidence="1 2" key="1">
    <citation type="journal article" date="2004" name="Environ. Microbiol.">
        <title>Phylogeny-function analysis of (meta)genomic libraries: screening for expression of ribosomal RNA genes by large-insert library fluorescent in situ hybridization (LIL-FISH).</title>
        <authorList>
            <person name="Leveau J.H."/>
            <person name="Gerards S."/>
            <person name="de Boer W."/>
            <person name="van Veen J.A."/>
        </authorList>
    </citation>
    <scope>NUCLEOTIDE SEQUENCE [LARGE SCALE GENOMIC DNA]</scope>
    <source>
        <strain evidence="1 2">Ter331</strain>
    </source>
</reference>
<gene>
    <name evidence="1" type="ordered locus">CFU_1971</name>
</gene>
<reference evidence="1 2" key="3">
    <citation type="journal article" date="2008" name="FEMS Microbiol. Ecol.">
        <title>Identification and characterization of genes underlying chitinolysis in Collimonas fungivorans Ter331.</title>
        <authorList>
            <person name="Fritsche K."/>
            <person name="de Boer W."/>
            <person name="Gerards S."/>
            <person name="van den Berg M."/>
            <person name="van Veen J.A."/>
            <person name="Leveau J.H."/>
        </authorList>
    </citation>
    <scope>NUCLEOTIDE SEQUENCE [LARGE SCALE GENOMIC DNA]</scope>
    <source>
        <strain evidence="1 2">Ter331</strain>
    </source>
</reference>
<dbReference type="KEGG" id="cfu:CFU_1971"/>
<reference evidence="1 2" key="2">
    <citation type="journal article" date="2006" name="J. Microbiol. Methods">
        <title>Genomic flank-sequencing of plasposon insertion sites for rapid identification of functional genes.</title>
        <authorList>
            <person name="Leveau J.H."/>
            <person name="Gerards S."/>
            <person name="Fritsche K."/>
            <person name="Zondag G."/>
            <person name="van Veen J.A."/>
        </authorList>
    </citation>
    <scope>NUCLEOTIDE SEQUENCE [LARGE SCALE GENOMIC DNA]</scope>
    <source>
        <strain evidence="1 2">Ter331</strain>
    </source>
</reference>
<reference evidence="2" key="6">
    <citation type="submission" date="2011-05" db="EMBL/GenBank/DDBJ databases">
        <title>Complete sequence of Collimonas fungivorans Ter331.</title>
        <authorList>
            <person name="Leveau J.H."/>
        </authorList>
    </citation>
    <scope>NUCLEOTIDE SEQUENCE [LARGE SCALE GENOMIC DNA]</scope>
    <source>
        <strain evidence="2">Ter331</strain>
    </source>
</reference>
<accession>G0A8T9</accession>
<dbReference type="STRING" id="1005048.CFU_1971"/>
<evidence type="ECO:0000313" key="2">
    <source>
        <dbReference type="Proteomes" id="UP000008392"/>
    </source>
</evidence>
<reference evidence="1 2" key="4">
    <citation type="journal article" date="2010" name="Environ. Microbiol.">
        <title>The bacterial genus Collimonas: mycophagy, weathering and other adaptive solutions to life in oligotrophic soil environments.</title>
        <authorList>
            <person name="Leveau J.H."/>
            <person name="Uroz S."/>
            <person name="de Boer W."/>
        </authorList>
    </citation>
    <scope>NUCLEOTIDE SEQUENCE [LARGE SCALE GENOMIC DNA]</scope>
    <source>
        <strain evidence="1 2">Ter331</strain>
    </source>
</reference>